<gene>
    <name evidence="2" type="ORF">HICCMSTLAB_LOCUS3076</name>
</gene>
<dbReference type="GO" id="GO:0006508">
    <property type="term" value="P:proteolysis"/>
    <property type="evidence" value="ECO:0007669"/>
    <property type="project" value="InterPro"/>
</dbReference>
<keyword evidence="3" id="KW-1185">Reference proteome</keyword>
<sequence length="98" mass="11326">MADNPDYITNLETLVKKTPKRVLANFAVWKAIELLIPITGSKTLLDIRNNFYKSLNVSITESNSDCYTSLKTAMPNILLSFYLHHYYYLLSTGQRCFR</sequence>
<dbReference type="InterPro" id="IPR042089">
    <property type="entry name" value="Peptidase_M13_dom_2"/>
</dbReference>
<dbReference type="Gene3D" id="1.10.1380.10">
    <property type="entry name" value="Neutral endopeptidase , domain2"/>
    <property type="match status" value="1"/>
</dbReference>
<dbReference type="InterPro" id="IPR008753">
    <property type="entry name" value="Peptidase_M13_N"/>
</dbReference>
<dbReference type="Pfam" id="PF05649">
    <property type="entry name" value="Peptidase_M13_N"/>
    <property type="match status" value="1"/>
</dbReference>
<dbReference type="SUPFAM" id="SSF55486">
    <property type="entry name" value="Metalloproteases ('zincins'), catalytic domain"/>
    <property type="match status" value="1"/>
</dbReference>
<evidence type="ECO:0000313" key="3">
    <source>
        <dbReference type="Proteomes" id="UP000786811"/>
    </source>
</evidence>
<comment type="caution">
    <text evidence="2">The sequence shown here is derived from an EMBL/GenBank/DDBJ whole genome shotgun (WGS) entry which is preliminary data.</text>
</comment>
<dbReference type="OrthoDB" id="6475849at2759"/>
<dbReference type="AlphaFoldDB" id="A0A8J2MC97"/>
<organism evidence="2 3">
    <name type="scientific">Cotesia congregata</name>
    <name type="common">Parasitoid wasp</name>
    <name type="synonym">Apanteles congregatus</name>
    <dbReference type="NCBI Taxonomy" id="51543"/>
    <lineage>
        <taxon>Eukaryota</taxon>
        <taxon>Metazoa</taxon>
        <taxon>Ecdysozoa</taxon>
        <taxon>Arthropoda</taxon>
        <taxon>Hexapoda</taxon>
        <taxon>Insecta</taxon>
        <taxon>Pterygota</taxon>
        <taxon>Neoptera</taxon>
        <taxon>Endopterygota</taxon>
        <taxon>Hymenoptera</taxon>
        <taxon>Apocrita</taxon>
        <taxon>Ichneumonoidea</taxon>
        <taxon>Braconidae</taxon>
        <taxon>Microgastrinae</taxon>
        <taxon>Cotesia</taxon>
    </lineage>
</organism>
<dbReference type="Proteomes" id="UP000786811">
    <property type="component" value="Unassembled WGS sequence"/>
</dbReference>
<accession>A0A8J2MC97</accession>
<proteinExistence type="predicted"/>
<reference evidence="2" key="1">
    <citation type="submission" date="2021-04" db="EMBL/GenBank/DDBJ databases">
        <authorList>
            <person name="Chebbi M.A.C M."/>
        </authorList>
    </citation>
    <scope>NUCLEOTIDE SEQUENCE</scope>
</reference>
<feature type="domain" description="Peptidase M13 N-terminal" evidence="1">
    <location>
        <begin position="3"/>
        <end position="87"/>
    </location>
</feature>
<dbReference type="EMBL" id="CAJNRD030001118">
    <property type="protein sequence ID" value="CAG5080681.1"/>
    <property type="molecule type" value="Genomic_DNA"/>
</dbReference>
<evidence type="ECO:0000313" key="2">
    <source>
        <dbReference type="EMBL" id="CAG5080681.1"/>
    </source>
</evidence>
<name>A0A8J2MC97_COTCN</name>
<protein>
    <recommendedName>
        <fullName evidence="1">Peptidase M13 N-terminal domain-containing protein</fullName>
    </recommendedName>
</protein>
<evidence type="ECO:0000259" key="1">
    <source>
        <dbReference type="Pfam" id="PF05649"/>
    </source>
</evidence>